<feature type="compositionally biased region" description="Basic and acidic residues" evidence="3">
    <location>
        <begin position="677"/>
        <end position="686"/>
    </location>
</feature>
<feature type="signal peptide" evidence="5">
    <location>
        <begin position="1"/>
        <end position="19"/>
    </location>
</feature>
<feature type="region of interest" description="Disordered" evidence="3">
    <location>
        <begin position="456"/>
        <end position="657"/>
    </location>
</feature>
<keyword evidence="4" id="KW-0812">Transmembrane</keyword>
<comment type="caution">
    <text evidence="2">Lacks conserved residue(s) required for the propagation of feature annotation.</text>
</comment>
<dbReference type="FunCoup" id="A0A3Q1HQF1">
    <property type="interactions" value="13"/>
</dbReference>
<dbReference type="Proteomes" id="UP000265040">
    <property type="component" value="Chromosome 1"/>
</dbReference>
<feature type="compositionally biased region" description="Polar residues" evidence="3">
    <location>
        <begin position="456"/>
        <end position="505"/>
    </location>
</feature>
<dbReference type="GeneTree" id="ENSGT01100000263598"/>
<keyword evidence="5" id="KW-0732">Signal</keyword>
<evidence type="ECO:0008006" key="10">
    <source>
        <dbReference type="Google" id="ProtNLM"/>
    </source>
</evidence>
<feature type="region of interest" description="Disordered" evidence="3">
    <location>
        <begin position="676"/>
        <end position="741"/>
    </location>
</feature>
<dbReference type="PROSITE" id="PS50026">
    <property type="entry name" value="EGF_3"/>
    <property type="match status" value="1"/>
</dbReference>
<sequence>MQLHAYLFLFIITTDKTLALSHHHCGGNLSLEQNAAGHINLTLPGLYTDTNINQTNNQPDKNLSLCTWLINIPPGRTVHLKFVQLEGGSRISVRCVWTKEDHEQVLENGGIALLSGCDRNKATLTWTGSGPSSIQLVYFVQEDERNSTEDRTTRQPDRVLISQTGTSFTRTAPVSQDVERGKEGGRGRLHEGLEWSHGPQSGSEPSSQDLGPPHPTTPLQGLAVAGRADRETLPLPEEGPNNGADTSGPVHITDSPKSAREGTHPYFHTRHTLSTDTSNTVNMETKSSDELTLTQMTLTDATASNSNTTLTTDIHKYTVTHTYKHVTTQAPPTVSSLSISPLTSSLPELPSQTTRKSGTVLPASGGAVGEEKQPHSSRSTGTFNSDLTSGVTFDPFKSHTKPPQDDSSSANTETEASASASSSLGPSTAESSTTHITEFLTGVGAVTAAALHPNTSGTDSFESTTSDVASQTAAFESSDGFDSTTKLHTPTSSTQGQTNSLQSTESLRHSTHASTGFAETSKDSQTVTQSTQRNFRTLGEVFNTSADTGTTAKPYRLHPTRIHPSTNSQTPLPPLPSSTSIHPSTPSYTPQTHTVLSDSSHTTHTPLPLTPSSTVSAAQTAVINHKTVPVPSQTSRTKPTPSHTPSHLLPLSPATPKQLPDYITTTHISVFSLTTAKSREVEKGDDSWQWFPSSTTTHSPTTGPPPPPGPTAHPSQETPTSADSTSTLLRSSTTTSQPPKFYIVPDQPAAIKEETIKLLLQIILEDSATAPGLEEDAAAWVGPYLQKAPGFSRLLGTWSSGHAVQNLVEFKTSGALQWLSTTGSRSLLERTGLAQAVREAKSFSSSKITNITLGGQQGEVCDWLLQCPSGYKCVSQRGSANYSCSSLCHFDHCHHHGICTHHPGQLPVCRCLVGEDFWYMGRRCDVRMTRARLVGACLAILLIVVTVIGLLAIVAVRRYRAILIQAKVDQTRSSYRRFNHFDELSGRFWLRSWAGSADSLDNPAFTRSDELLHLRALDRPCCYHDDTLSLASTCPSHGARINTIYPHSSQYAWRGSEMSMGDGVLDSGKASDLSVCSWPVEPIQWTPFPLLQQLASHRTPKVRVSRPRSYCEGMELVDLEKSWTA</sequence>
<reference evidence="8" key="1">
    <citation type="submission" date="2021-04" db="EMBL/GenBank/DDBJ databases">
        <authorList>
            <consortium name="Wellcome Sanger Institute Data Sharing"/>
        </authorList>
    </citation>
    <scope>NUCLEOTIDE SEQUENCE [LARGE SCALE GENOMIC DNA]</scope>
</reference>
<accession>A0A3Q1HQF1</accession>
<feature type="compositionally biased region" description="Polar residues" evidence="3">
    <location>
        <begin position="376"/>
        <end position="391"/>
    </location>
</feature>
<feature type="region of interest" description="Disordered" evidence="3">
    <location>
        <begin position="232"/>
        <end position="272"/>
    </location>
</feature>
<reference evidence="8" key="3">
    <citation type="submission" date="2025-09" db="UniProtKB">
        <authorList>
            <consortium name="Ensembl"/>
        </authorList>
    </citation>
    <scope>IDENTIFICATION</scope>
</reference>
<protein>
    <recommendedName>
        <fullName evidence="10">EGF-like domain-containing protein</fullName>
    </recommendedName>
</protein>
<feature type="compositionally biased region" description="Basic and acidic residues" evidence="3">
    <location>
        <begin position="145"/>
        <end position="157"/>
    </location>
</feature>
<dbReference type="AlphaFoldDB" id="A0A3Q1HQF1"/>
<evidence type="ECO:0000259" key="6">
    <source>
        <dbReference type="PROSITE" id="PS01180"/>
    </source>
</evidence>
<feature type="compositionally biased region" description="Polar residues" evidence="3">
    <location>
        <begin position="630"/>
        <end position="645"/>
    </location>
</feature>
<keyword evidence="4" id="KW-1133">Transmembrane helix</keyword>
<feature type="domain" description="CUB" evidence="6">
    <location>
        <begin position="25"/>
        <end position="160"/>
    </location>
</feature>
<feature type="domain" description="EGF-like" evidence="7">
    <location>
        <begin position="885"/>
        <end position="925"/>
    </location>
</feature>
<name>A0A3Q1HQF1_ANATE</name>
<dbReference type="RefSeq" id="XP_026214827.1">
    <property type="nucleotide sequence ID" value="XM_026359042.1"/>
</dbReference>
<feature type="chain" id="PRO_5018540945" description="EGF-like domain-containing protein" evidence="5">
    <location>
        <begin position="20"/>
        <end position="1125"/>
    </location>
</feature>
<dbReference type="STRING" id="64144.ENSATEP00000009895"/>
<dbReference type="InParanoid" id="A0A3Q1HQF1"/>
<feature type="compositionally biased region" description="Polar residues" evidence="3">
    <location>
        <begin position="198"/>
        <end position="209"/>
    </location>
</feature>
<dbReference type="InterPro" id="IPR000859">
    <property type="entry name" value="CUB_dom"/>
</dbReference>
<proteinExistence type="predicted"/>
<evidence type="ECO:0000256" key="3">
    <source>
        <dbReference type="SAM" id="MobiDB-lite"/>
    </source>
</evidence>
<evidence type="ECO:0000256" key="2">
    <source>
        <dbReference type="PROSITE-ProRule" id="PRU00076"/>
    </source>
</evidence>
<evidence type="ECO:0000256" key="1">
    <source>
        <dbReference type="ARBA" id="ARBA00023157"/>
    </source>
</evidence>
<evidence type="ECO:0000313" key="9">
    <source>
        <dbReference type="Proteomes" id="UP000265040"/>
    </source>
</evidence>
<dbReference type="OrthoDB" id="10055523at2759"/>
<feature type="compositionally biased region" description="Low complexity" evidence="3">
    <location>
        <begin position="599"/>
        <end position="614"/>
    </location>
</feature>
<dbReference type="OMA" id="NIIDAHP"/>
<keyword evidence="1" id="KW-1015">Disulfide bond</keyword>
<keyword evidence="2" id="KW-0245">EGF-like domain</keyword>
<evidence type="ECO:0000256" key="5">
    <source>
        <dbReference type="SAM" id="SignalP"/>
    </source>
</evidence>
<organism evidence="8 9">
    <name type="scientific">Anabas testudineus</name>
    <name type="common">Climbing perch</name>
    <name type="synonym">Anthias testudineus</name>
    <dbReference type="NCBI Taxonomy" id="64144"/>
    <lineage>
        <taxon>Eukaryota</taxon>
        <taxon>Metazoa</taxon>
        <taxon>Chordata</taxon>
        <taxon>Craniata</taxon>
        <taxon>Vertebrata</taxon>
        <taxon>Euteleostomi</taxon>
        <taxon>Actinopterygii</taxon>
        <taxon>Neopterygii</taxon>
        <taxon>Teleostei</taxon>
        <taxon>Neoteleostei</taxon>
        <taxon>Acanthomorphata</taxon>
        <taxon>Anabantaria</taxon>
        <taxon>Anabantiformes</taxon>
        <taxon>Anabantoidei</taxon>
        <taxon>Anabantidae</taxon>
        <taxon>Anabas</taxon>
    </lineage>
</organism>
<dbReference type="InterPro" id="IPR000742">
    <property type="entry name" value="EGF"/>
</dbReference>
<feature type="compositionally biased region" description="Low complexity" evidence="3">
    <location>
        <begin position="692"/>
        <end position="701"/>
    </location>
</feature>
<feature type="compositionally biased region" description="Low complexity" evidence="3">
    <location>
        <begin position="712"/>
        <end position="736"/>
    </location>
</feature>
<keyword evidence="4" id="KW-0472">Membrane</keyword>
<dbReference type="GeneID" id="113161450"/>
<dbReference type="Ensembl" id="ENSATET00000010071.3">
    <property type="protein sequence ID" value="ENSATEP00000009895.1"/>
    <property type="gene ID" value="ENSATEG00000006970.3"/>
</dbReference>
<feature type="compositionally biased region" description="Low complexity" evidence="3">
    <location>
        <begin position="577"/>
        <end position="590"/>
    </location>
</feature>
<feature type="compositionally biased region" description="Low complexity" evidence="3">
    <location>
        <begin position="330"/>
        <end position="354"/>
    </location>
</feature>
<evidence type="ECO:0000313" key="8">
    <source>
        <dbReference type="Ensembl" id="ENSATEP00000009895.1"/>
    </source>
</evidence>
<feature type="compositionally biased region" description="Low complexity" evidence="3">
    <location>
        <begin position="407"/>
        <end position="433"/>
    </location>
</feature>
<keyword evidence="9" id="KW-1185">Reference proteome</keyword>
<feature type="compositionally biased region" description="Pro residues" evidence="3">
    <location>
        <begin position="702"/>
        <end position="711"/>
    </location>
</feature>
<reference evidence="8" key="2">
    <citation type="submission" date="2025-08" db="UniProtKB">
        <authorList>
            <consortium name="Ensembl"/>
        </authorList>
    </citation>
    <scope>IDENTIFICATION</scope>
</reference>
<feature type="compositionally biased region" description="Polar residues" evidence="3">
    <location>
        <begin position="161"/>
        <end position="174"/>
    </location>
</feature>
<feature type="transmembrane region" description="Helical" evidence="4">
    <location>
        <begin position="933"/>
        <end position="956"/>
    </location>
</feature>
<feature type="region of interest" description="Disordered" evidence="3">
    <location>
        <begin position="145"/>
        <end position="220"/>
    </location>
</feature>
<evidence type="ECO:0000256" key="4">
    <source>
        <dbReference type="SAM" id="Phobius"/>
    </source>
</evidence>
<feature type="compositionally biased region" description="Polar residues" evidence="3">
    <location>
        <begin position="512"/>
        <end position="535"/>
    </location>
</feature>
<evidence type="ECO:0000259" key="7">
    <source>
        <dbReference type="PROSITE" id="PS50026"/>
    </source>
</evidence>
<feature type="compositionally biased region" description="Polar residues" evidence="3">
    <location>
        <begin position="542"/>
        <end position="551"/>
    </location>
</feature>
<feature type="compositionally biased region" description="Basic and acidic residues" evidence="3">
    <location>
        <begin position="177"/>
        <end position="194"/>
    </location>
</feature>
<dbReference type="PROSITE" id="PS01180">
    <property type="entry name" value="CUB"/>
    <property type="match status" value="1"/>
</dbReference>
<feature type="region of interest" description="Disordered" evidence="3">
    <location>
        <begin position="330"/>
        <end position="433"/>
    </location>
</feature>